<feature type="domain" description="Cytoskeleton protein RodZ-like C-terminal" evidence="2">
    <location>
        <begin position="204"/>
        <end position="261"/>
    </location>
</feature>
<feature type="transmembrane region" description="Helical" evidence="1">
    <location>
        <begin position="101"/>
        <end position="122"/>
    </location>
</feature>
<accession>A0A838YXF6</accession>
<keyword evidence="1" id="KW-0812">Transmembrane</keyword>
<evidence type="ECO:0000256" key="1">
    <source>
        <dbReference type="SAM" id="Phobius"/>
    </source>
</evidence>
<protein>
    <submittedName>
        <fullName evidence="3">DUF4115 domain-containing protein</fullName>
    </submittedName>
</protein>
<proteinExistence type="predicted"/>
<sequence>MKSDLKSASSVKVGLLFSAAREELGLSVAEISQTHMINEKYIRSIESGVYDNFPSEGFARAYFLKYSELLNINPEFPSIYSSKPRKEEIVRKSYKGINDKFIKGIALCILILFVITFLFFLIKGKQNNISEIDLISTTKASSDELISLPKDEISQDFIQIPTSIPPVTKNSLEELSRIEISKSEPISEDLDENKIEILKNELELYFSEECYIEIIIDNSVVKSGKFSEGEAINVVIDKPFQITVSNAYGVEGVYNNVAVDFITGADSLNVNTLFITNE</sequence>
<gene>
    <name evidence="3" type="ORF">H2021_02440</name>
</gene>
<dbReference type="PANTHER" id="PTHR34475">
    <property type="match status" value="1"/>
</dbReference>
<dbReference type="Pfam" id="PF13464">
    <property type="entry name" value="RodZ_C"/>
    <property type="match status" value="1"/>
</dbReference>
<dbReference type="EMBL" id="JACETM010000018">
    <property type="protein sequence ID" value="MBA4724055.1"/>
    <property type="molecule type" value="Genomic_DNA"/>
</dbReference>
<evidence type="ECO:0000259" key="2">
    <source>
        <dbReference type="Pfam" id="PF13464"/>
    </source>
</evidence>
<keyword evidence="1" id="KW-0472">Membrane</keyword>
<name>A0A838YXF6_9GAMM</name>
<dbReference type="Gene3D" id="1.10.260.40">
    <property type="entry name" value="lambda repressor-like DNA-binding domains"/>
    <property type="match status" value="1"/>
</dbReference>
<dbReference type="GO" id="GO:0003677">
    <property type="term" value="F:DNA binding"/>
    <property type="evidence" value="ECO:0007669"/>
    <property type="project" value="InterPro"/>
</dbReference>
<dbReference type="InterPro" id="IPR050400">
    <property type="entry name" value="Bact_Cytoskel_RodZ"/>
</dbReference>
<dbReference type="InterPro" id="IPR010982">
    <property type="entry name" value="Lambda_DNA-bd_dom_sf"/>
</dbReference>
<dbReference type="AlphaFoldDB" id="A0A838YXF6"/>
<comment type="caution">
    <text evidence="3">The sequence shown here is derived from an EMBL/GenBank/DDBJ whole genome shotgun (WGS) entry which is preliminary data.</text>
</comment>
<keyword evidence="1" id="KW-1133">Transmembrane helix</keyword>
<evidence type="ECO:0000313" key="4">
    <source>
        <dbReference type="Proteomes" id="UP000585327"/>
    </source>
</evidence>
<reference evidence="3 4" key="1">
    <citation type="submission" date="2020-06" db="EMBL/GenBank/DDBJ databases">
        <title>Dysbiosis in marine aquaculture revealed through microbiome analysis: reverse ecology for environmental sustainability.</title>
        <authorList>
            <person name="Haro-Moreno J.M."/>
            <person name="Coutinho F.H."/>
            <person name="Zaragoza-Solas A."/>
            <person name="Picazo A."/>
            <person name="Almagro-Moreno S."/>
            <person name="Lopez-Perez M."/>
        </authorList>
    </citation>
    <scope>NUCLEOTIDE SEQUENCE [LARGE SCALE GENOMIC DNA]</scope>
    <source>
        <strain evidence="3">MCMED-G42</strain>
    </source>
</reference>
<dbReference type="InterPro" id="IPR025194">
    <property type="entry name" value="RodZ-like_C"/>
</dbReference>
<dbReference type="Pfam" id="PF13413">
    <property type="entry name" value="HTH_25"/>
    <property type="match status" value="1"/>
</dbReference>
<dbReference type="PANTHER" id="PTHR34475:SF1">
    <property type="entry name" value="CYTOSKELETON PROTEIN RODZ"/>
    <property type="match status" value="1"/>
</dbReference>
<dbReference type="Proteomes" id="UP000585327">
    <property type="component" value="Unassembled WGS sequence"/>
</dbReference>
<organism evidence="3 4">
    <name type="scientific">SAR86 cluster bacterium</name>
    <dbReference type="NCBI Taxonomy" id="2030880"/>
    <lineage>
        <taxon>Bacteria</taxon>
        <taxon>Pseudomonadati</taxon>
        <taxon>Pseudomonadota</taxon>
        <taxon>Gammaproteobacteria</taxon>
        <taxon>SAR86 cluster</taxon>
    </lineage>
</organism>
<evidence type="ECO:0000313" key="3">
    <source>
        <dbReference type="EMBL" id="MBA4724055.1"/>
    </source>
</evidence>